<comment type="similarity">
    <text evidence="1">Belongs to the membrane fusion protein (MFP) (TC 8.A.1) family.</text>
</comment>
<evidence type="ECO:0000256" key="1">
    <source>
        <dbReference type="ARBA" id="ARBA00009477"/>
    </source>
</evidence>
<dbReference type="InterPro" id="IPR058637">
    <property type="entry name" value="YknX-like_C"/>
</dbReference>
<dbReference type="EMBL" id="SAXA01000019">
    <property type="protein sequence ID" value="RXQ88154.1"/>
    <property type="molecule type" value="Genomic_DNA"/>
</dbReference>
<dbReference type="PANTHER" id="PTHR30469:SF20">
    <property type="entry name" value="EFFLUX RND TRANSPORTER PERIPLASMIC ADAPTOR SUBUNIT"/>
    <property type="match status" value="1"/>
</dbReference>
<accession>A0A4Q1JJ77</accession>
<feature type="signal peptide" evidence="3">
    <location>
        <begin position="1"/>
        <end position="22"/>
    </location>
</feature>
<evidence type="ECO:0000256" key="3">
    <source>
        <dbReference type="SAM" id="SignalP"/>
    </source>
</evidence>
<dbReference type="Pfam" id="PF25917">
    <property type="entry name" value="BSH_RND"/>
    <property type="match status" value="1"/>
</dbReference>
<evidence type="ECO:0000313" key="6">
    <source>
        <dbReference type="EMBL" id="RXQ88154.1"/>
    </source>
</evidence>
<evidence type="ECO:0000313" key="7">
    <source>
        <dbReference type="Proteomes" id="UP000289703"/>
    </source>
</evidence>
<keyword evidence="7" id="KW-1185">Reference proteome</keyword>
<dbReference type="PANTHER" id="PTHR30469">
    <property type="entry name" value="MULTIDRUG RESISTANCE PROTEIN MDTA"/>
    <property type="match status" value="1"/>
</dbReference>
<dbReference type="SUPFAM" id="SSF111369">
    <property type="entry name" value="HlyD-like secretion proteins"/>
    <property type="match status" value="1"/>
</dbReference>
<feature type="domain" description="YknX-like C-terminal permuted SH3-like" evidence="5">
    <location>
        <begin position="277"/>
        <end position="345"/>
    </location>
</feature>
<feature type="chain" id="PRO_5020505518" evidence="3">
    <location>
        <begin position="23"/>
        <end position="359"/>
    </location>
</feature>
<dbReference type="InterPro" id="IPR006143">
    <property type="entry name" value="RND_pump_MFP"/>
</dbReference>
<keyword evidence="3" id="KW-0732">Signal</keyword>
<dbReference type="Gene3D" id="2.40.420.20">
    <property type="match status" value="1"/>
</dbReference>
<feature type="coiled-coil region" evidence="2">
    <location>
        <begin position="96"/>
        <end position="154"/>
    </location>
</feature>
<evidence type="ECO:0000259" key="5">
    <source>
        <dbReference type="Pfam" id="PF25989"/>
    </source>
</evidence>
<dbReference type="GO" id="GO:1990281">
    <property type="term" value="C:efflux pump complex"/>
    <property type="evidence" value="ECO:0007669"/>
    <property type="project" value="TreeGrafter"/>
</dbReference>
<dbReference type="Pfam" id="PF25989">
    <property type="entry name" value="YknX_C"/>
    <property type="match status" value="1"/>
</dbReference>
<dbReference type="NCBIfam" id="TIGR01730">
    <property type="entry name" value="RND_mfp"/>
    <property type="match status" value="1"/>
</dbReference>
<evidence type="ECO:0000256" key="2">
    <source>
        <dbReference type="SAM" id="Coils"/>
    </source>
</evidence>
<gene>
    <name evidence="6" type="ORF">EO244_15585</name>
</gene>
<feature type="domain" description="Multidrug resistance protein MdtA-like barrel-sandwich hybrid" evidence="4">
    <location>
        <begin position="63"/>
        <end position="184"/>
    </location>
</feature>
<organism evidence="6 7">
    <name type="scientific">Ancylomarina salipaludis</name>
    <dbReference type="NCBI Taxonomy" id="2501299"/>
    <lineage>
        <taxon>Bacteria</taxon>
        <taxon>Pseudomonadati</taxon>
        <taxon>Bacteroidota</taxon>
        <taxon>Bacteroidia</taxon>
        <taxon>Marinilabiliales</taxon>
        <taxon>Marinifilaceae</taxon>
        <taxon>Ancylomarina</taxon>
    </lineage>
</organism>
<comment type="caution">
    <text evidence="6">The sequence shown here is derived from an EMBL/GenBank/DDBJ whole genome shotgun (WGS) entry which is preliminary data.</text>
</comment>
<reference evidence="6 7" key="1">
    <citation type="submission" date="2019-01" db="EMBL/GenBank/DDBJ databases">
        <title>Ancylomarina salipaludis sp. nov., isolated from a salt marsh.</title>
        <authorList>
            <person name="Yoon J.-H."/>
        </authorList>
    </citation>
    <scope>NUCLEOTIDE SEQUENCE [LARGE SCALE GENOMIC DNA]</scope>
    <source>
        <strain evidence="6 7">SHSM-M15</strain>
    </source>
</reference>
<keyword evidence="2" id="KW-0175">Coiled coil</keyword>
<protein>
    <submittedName>
        <fullName evidence="6">Efflux RND transporter periplasmic adaptor subunit</fullName>
    </submittedName>
</protein>
<dbReference type="AlphaFoldDB" id="A0A4Q1JJ77"/>
<dbReference type="OrthoDB" id="9784685at2"/>
<dbReference type="GO" id="GO:0015562">
    <property type="term" value="F:efflux transmembrane transporter activity"/>
    <property type="evidence" value="ECO:0007669"/>
    <property type="project" value="TreeGrafter"/>
</dbReference>
<dbReference type="Gene3D" id="2.40.50.100">
    <property type="match status" value="1"/>
</dbReference>
<sequence>MKKMKIAKMIVFTLLLSLSMLACKEKSVIKPEMIRPVKVFKVEVKPSNYLKKVFTGLVKESREVKLAFQAPGPLVNLNVDEGKFVKKGEIIAVLDERDYQVQLESANANYENAKLQAKRYSALYEKRSTSKSVHDQMQAAYKLAKAQKVAAENALKDTRIYAPFSGYVQSMFVENFEKVGAGQPIISLLDLNHLELVVALSENDFLQYKYFTKFHCKFEQFPTKTFDLDLIDIEKKPNGDNFYRMRLAINLKNVHIVPGMVASVSTYLKTKENELQKVPSASVFSEKGKSYVWKLNCAKNCVERKEVKLNSFDSEGMISIEKGVSNGDLIVSAGVHSLKEGQKVKMLSKKTNSNIGGQL</sequence>
<dbReference type="InterPro" id="IPR058625">
    <property type="entry name" value="MdtA-like_BSH"/>
</dbReference>
<dbReference type="Proteomes" id="UP000289703">
    <property type="component" value="Unassembled WGS sequence"/>
</dbReference>
<evidence type="ECO:0000259" key="4">
    <source>
        <dbReference type="Pfam" id="PF25917"/>
    </source>
</evidence>
<dbReference type="Gene3D" id="1.10.287.470">
    <property type="entry name" value="Helix hairpin bin"/>
    <property type="match status" value="1"/>
</dbReference>
<proteinExistence type="inferred from homology"/>
<dbReference type="PROSITE" id="PS51257">
    <property type="entry name" value="PROKAR_LIPOPROTEIN"/>
    <property type="match status" value="1"/>
</dbReference>
<name>A0A4Q1JJ77_9BACT</name>
<dbReference type="Gene3D" id="2.40.30.170">
    <property type="match status" value="1"/>
</dbReference>